<dbReference type="SMART" id="SM00062">
    <property type="entry name" value="PBPb"/>
    <property type="match status" value="1"/>
</dbReference>
<keyword evidence="4" id="KW-1185">Reference proteome</keyword>
<proteinExistence type="predicted"/>
<feature type="domain" description="Solute-binding protein family 3/N-terminal" evidence="2">
    <location>
        <begin position="72"/>
        <end position="300"/>
    </location>
</feature>
<evidence type="ECO:0000259" key="2">
    <source>
        <dbReference type="SMART" id="SM00062"/>
    </source>
</evidence>
<dbReference type="CDD" id="cd01004">
    <property type="entry name" value="PBP2_MidA_like"/>
    <property type="match status" value="1"/>
</dbReference>
<reference evidence="3 4" key="1">
    <citation type="submission" date="2020-08" db="EMBL/GenBank/DDBJ databases">
        <title>Sequencing the genomes of 1000 actinobacteria strains.</title>
        <authorList>
            <person name="Klenk H.-P."/>
        </authorList>
    </citation>
    <scope>NUCLEOTIDE SEQUENCE [LARGE SCALE GENOMIC DNA]</scope>
    <source>
        <strain evidence="3 4">DSM 46659</strain>
    </source>
</reference>
<protein>
    <submittedName>
        <fullName evidence="3">Polar amino acid transport system substrate-binding protein</fullName>
    </submittedName>
</protein>
<dbReference type="InterPro" id="IPR001638">
    <property type="entry name" value="Solute-binding_3/MltF_N"/>
</dbReference>
<sequence length="314" mass="33213">MTIAGHPAAAAARRDRTYRMGALAAGLALFAAACGDGNGNGDAAPDTTPKVEVEADAELAAMVPQEYRDAGKLEIGVNAEYPPGEFLEADGTTVTGFNVDLFEAVAGKLDLEADWKPSPFDAIITGVQSGKFDVGMSSVTINEERLEVVNMVSYYTAGTQWFTQTGNPQEVDPDDACGKRIAVQRATIQVEDIEARSQTCDDEGKPTITIEQFQEQTQATESIVSGKNDAALADTPVAGYAIKQTGDQLETLGDQYEAAPYGAVINKDETELAEAIAAAYTALIEDGTYSSILDQWGVDEGAITQPAVNPDVDE</sequence>
<dbReference type="PANTHER" id="PTHR35936">
    <property type="entry name" value="MEMBRANE-BOUND LYTIC MUREIN TRANSGLYCOSYLASE F"/>
    <property type="match status" value="1"/>
</dbReference>
<dbReference type="PANTHER" id="PTHR35936:SF17">
    <property type="entry name" value="ARGININE-BINDING EXTRACELLULAR PROTEIN ARTP"/>
    <property type="match status" value="1"/>
</dbReference>
<gene>
    <name evidence="3" type="ORF">HNR23_003247</name>
</gene>
<dbReference type="SUPFAM" id="SSF53850">
    <property type="entry name" value="Periplasmic binding protein-like II"/>
    <property type="match status" value="1"/>
</dbReference>
<accession>A0A7W9YJA3</accession>
<comment type="caution">
    <text evidence="3">The sequence shown here is derived from an EMBL/GenBank/DDBJ whole genome shotgun (WGS) entry which is preliminary data.</text>
</comment>
<dbReference type="RefSeq" id="WP_343070586.1">
    <property type="nucleotide sequence ID" value="NZ_JACHDS010000001.1"/>
</dbReference>
<evidence type="ECO:0000313" key="3">
    <source>
        <dbReference type="EMBL" id="MBB6173187.1"/>
    </source>
</evidence>
<evidence type="ECO:0000313" key="4">
    <source>
        <dbReference type="Proteomes" id="UP000546642"/>
    </source>
</evidence>
<keyword evidence="1" id="KW-0732">Signal</keyword>
<dbReference type="Gene3D" id="3.40.190.10">
    <property type="entry name" value="Periplasmic binding protein-like II"/>
    <property type="match status" value="2"/>
</dbReference>
<name>A0A7W9YJA3_9ACTN</name>
<dbReference type="EMBL" id="JACHDS010000001">
    <property type="protein sequence ID" value="MBB6173187.1"/>
    <property type="molecule type" value="Genomic_DNA"/>
</dbReference>
<evidence type="ECO:0000256" key="1">
    <source>
        <dbReference type="ARBA" id="ARBA00022729"/>
    </source>
</evidence>
<dbReference type="Proteomes" id="UP000546642">
    <property type="component" value="Unassembled WGS sequence"/>
</dbReference>
<organism evidence="3 4">
    <name type="scientific">Nocardiopsis mwathae</name>
    <dbReference type="NCBI Taxonomy" id="1472723"/>
    <lineage>
        <taxon>Bacteria</taxon>
        <taxon>Bacillati</taxon>
        <taxon>Actinomycetota</taxon>
        <taxon>Actinomycetes</taxon>
        <taxon>Streptosporangiales</taxon>
        <taxon>Nocardiopsidaceae</taxon>
        <taxon>Nocardiopsis</taxon>
    </lineage>
</organism>
<dbReference type="AlphaFoldDB" id="A0A7W9YJA3"/>
<dbReference type="Pfam" id="PF00497">
    <property type="entry name" value="SBP_bac_3"/>
    <property type="match status" value="1"/>
</dbReference>